<dbReference type="EMBL" id="JWSY01000017">
    <property type="protein sequence ID" value="KIC57200.1"/>
    <property type="molecule type" value="Genomic_DNA"/>
</dbReference>
<feature type="transmembrane region" description="Helical" evidence="8">
    <location>
        <begin position="476"/>
        <end position="507"/>
    </location>
</feature>
<name>A0A0B4CYS6_9CAUL</name>
<comment type="similarity">
    <text evidence="2">Belongs to the CPA3 antiporters (TC 2.A.63) subunit D family.</text>
</comment>
<feature type="transmembrane region" description="Helical" evidence="8">
    <location>
        <begin position="337"/>
        <end position="358"/>
    </location>
</feature>
<dbReference type="PANTHER" id="PTHR42703:SF1">
    <property type="entry name" value="NA(+)_H(+) ANTIPORTER SUBUNIT D1"/>
    <property type="match status" value="1"/>
</dbReference>
<evidence type="ECO:0000313" key="11">
    <source>
        <dbReference type="Proteomes" id="UP000031166"/>
    </source>
</evidence>
<evidence type="ECO:0000256" key="7">
    <source>
        <dbReference type="RuleBase" id="RU000320"/>
    </source>
</evidence>
<feature type="transmembrane region" description="Helical" evidence="8">
    <location>
        <begin position="252"/>
        <end position="274"/>
    </location>
</feature>
<comment type="subcellular location">
    <subcellularLocation>
        <location evidence="1">Cell membrane</location>
        <topology evidence="1">Multi-pass membrane protein</topology>
    </subcellularLocation>
    <subcellularLocation>
        <location evidence="7">Membrane</location>
        <topology evidence="7">Multi-pass membrane protein</topology>
    </subcellularLocation>
</comment>
<dbReference type="AlphaFoldDB" id="A0A0B4CYS6"/>
<evidence type="ECO:0000256" key="5">
    <source>
        <dbReference type="ARBA" id="ARBA00022989"/>
    </source>
</evidence>
<feature type="transmembrane region" description="Helical" evidence="8">
    <location>
        <begin position="139"/>
        <end position="157"/>
    </location>
</feature>
<feature type="transmembrane region" description="Helical" evidence="8">
    <location>
        <begin position="213"/>
        <end position="240"/>
    </location>
</feature>
<feature type="transmembrane region" description="Helical" evidence="8">
    <location>
        <begin position="440"/>
        <end position="464"/>
    </location>
</feature>
<evidence type="ECO:0000256" key="6">
    <source>
        <dbReference type="ARBA" id="ARBA00023136"/>
    </source>
</evidence>
<feature type="transmembrane region" description="Helical" evidence="8">
    <location>
        <begin position="169"/>
        <end position="193"/>
    </location>
</feature>
<evidence type="ECO:0000259" key="9">
    <source>
        <dbReference type="Pfam" id="PF00361"/>
    </source>
</evidence>
<reference evidence="10 11" key="1">
    <citation type="submission" date="2014-12" db="EMBL/GenBank/DDBJ databases">
        <title>Genome sequencing of Brevundimonas nasdae TPW30.</title>
        <authorList>
            <person name="Tan P.W."/>
            <person name="Chan K.-G."/>
        </authorList>
    </citation>
    <scope>NUCLEOTIDE SEQUENCE [LARGE SCALE GENOMIC DNA]</scope>
    <source>
        <strain evidence="10 11">TPW30</strain>
    </source>
</reference>
<evidence type="ECO:0000256" key="2">
    <source>
        <dbReference type="ARBA" id="ARBA00005346"/>
    </source>
</evidence>
<dbReference type="InterPro" id="IPR001750">
    <property type="entry name" value="ND/Mrp_TM"/>
</dbReference>
<feature type="transmembrane region" description="Helical" evidence="8">
    <location>
        <begin position="313"/>
        <end position="331"/>
    </location>
</feature>
<dbReference type="InterPro" id="IPR050586">
    <property type="entry name" value="CPA3_Na-H_Antiporter_D"/>
</dbReference>
<proteinExistence type="inferred from homology"/>
<feature type="transmembrane region" description="Helical" evidence="8">
    <location>
        <begin position="6"/>
        <end position="26"/>
    </location>
</feature>
<keyword evidence="3" id="KW-1003">Cell membrane</keyword>
<keyword evidence="5 8" id="KW-1133">Transmembrane helix</keyword>
<feature type="domain" description="NADH:quinone oxidoreductase/Mrp antiporter transmembrane" evidence="9">
    <location>
        <begin position="136"/>
        <end position="449"/>
    </location>
</feature>
<feature type="transmembrane region" description="Helical" evidence="8">
    <location>
        <begin position="33"/>
        <end position="53"/>
    </location>
</feature>
<evidence type="ECO:0000313" key="10">
    <source>
        <dbReference type="EMBL" id="KIC57200.1"/>
    </source>
</evidence>
<dbReference type="GO" id="GO:0005886">
    <property type="term" value="C:plasma membrane"/>
    <property type="evidence" value="ECO:0007669"/>
    <property type="project" value="UniProtKB-SubCell"/>
</dbReference>
<feature type="transmembrane region" description="Helical" evidence="8">
    <location>
        <begin position="286"/>
        <end position="306"/>
    </location>
</feature>
<dbReference type="GO" id="GO:0008137">
    <property type="term" value="F:NADH dehydrogenase (ubiquinone) activity"/>
    <property type="evidence" value="ECO:0007669"/>
    <property type="project" value="InterPro"/>
</dbReference>
<dbReference type="STRING" id="172043.RM53_10260"/>
<dbReference type="Pfam" id="PF00361">
    <property type="entry name" value="Proton_antipo_M"/>
    <property type="match status" value="1"/>
</dbReference>
<dbReference type="Proteomes" id="UP000031166">
    <property type="component" value="Unassembled WGS sequence"/>
</dbReference>
<keyword evidence="6 8" id="KW-0472">Membrane</keyword>
<evidence type="ECO:0000256" key="3">
    <source>
        <dbReference type="ARBA" id="ARBA00022475"/>
    </source>
</evidence>
<evidence type="ECO:0000256" key="1">
    <source>
        <dbReference type="ARBA" id="ARBA00004651"/>
    </source>
</evidence>
<dbReference type="NCBIfam" id="NF009309">
    <property type="entry name" value="PRK12666.1"/>
    <property type="match status" value="1"/>
</dbReference>
<feature type="transmembrane region" description="Helical" evidence="8">
    <location>
        <begin position="116"/>
        <end position="133"/>
    </location>
</feature>
<accession>A0A0B4CYS6</accession>
<feature type="transmembrane region" description="Helical" evidence="8">
    <location>
        <begin position="88"/>
        <end position="109"/>
    </location>
</feature>
<evidence type="ECO:0000256" key="4">
    <source>
        <dbReference type="ARBA" id="ARBA00022692"/>
    </source>
</evidence>
<dbReference type="GO" id="GO:0042773">
    <property type="term" value="P:ATP synthesis coupled electron transport"/>
    <property type="evidence" value="ECO:0007669"/>
    <property type="project" value="InterPro"/>
</dbReference>
<evidence type="ECO:0000256" key="8">
    <source>
        <dbReference type="SAM" id="Phobius"/>
    </source>
</evidence>
<organism evidence="10 11">
    <name type="scientific">Brevundimonas nasdae</name>
    <dbReference type="NCBI Taxonomy" id="172043"/>
    <lineage>
        <taxon>Bacteria</taxon>
        <taxon>Pseudomonadati</taxon>
        <taxon>Pseudomonadota</taxon>
        <taxon>Alphaproteobacteria</taxon>
        <taxon>Caulobacterales</taxon>
        <taxon>Caulobacteraceae</taxon>
        <taxon>Brevundimonas</taxon>
    </lineage>
</organism>
<dbReference type="PANTHER" id="PTHR42703">
    <property type="entry name" value="NADH DEHYDROGENASE"/>
    <property type="match status" value="1"/>
</dbReference>
<sequence>MINWDAHLIVGPIVLPMIIASAMLLLDERRRTLKAMLSLSAMAAILVMALVLLHESANGTVGGGDTARVYRLGSWAAPYGIVLVADRLSTMMVALTSVLGGCALIFALARWDRAGPRFHALFLLLIMGVNGALLTGDLFNLFVFFEIMLAASYGLALHGSGEARVRAGVIYIAVNLTASLLFLIGVSLIYGVTGTLNMADVATRVATISADDLGLFHIGAAVLGTAFLIKCAMWPLGFWLTPTYSAATAPAAAVFAILSKVGVYVVIRLSLLLFGADAGASSGFGLTWLFVGGLATIGFGTFGLIASRDLSRAAGFGVMISSGTVLASLGVGDAATLSGALFYLIGSTLSSAALFLLAEILQRGREADVGEARAVFDDEYRDPFDDEERNEPGLVIPAAVAALGGAFLICTLMIAGLPPLAGFVGKLSMISALVGVGDAAAWTLVAVLSVSSLGALIGLTRLGVGAIWTREEDAPAFVVGAAELTAVAALLGACVFLAIFAGSALIYTDHTAAWLAEPQGYIHAVLGRSGR</sequence>
<dbReference type="PRINTS" id="PR01437">
    <property type="entry name" value="NUOXDRDTASE4"/>
</dbReference>
<protein>
    <submittedName>
        <fullName evidence="10">Monovalent cation/H+ antiporter subunit D</fullName>
    </submittedName>
</protein>
<feature type="transmembrane region" description="Helical" evidence="8">
    <location>
        <begin position="394"/>
        <end position="420"/>
    </location>
</feature>
<gene>
    <name evidence="10" type="ORF">RM53_10260</name>
</gene>
<comment type="caution">
    <text evidence="10">The sequence shown here is derived from an EMBL/GenBank/DDBJ whole genome shotgun (WGS) entry which is preliminary data.</text>
</comment>
<dbReference type="InterPro" id="IPR003918">
    <property type="entry name" value="NADH_UbQ_OxRdtase"/>
</dbReference>
<dbReference type="RefSeq" id="WP_039246478.1">
    <property type="nucleotide sequence ID" value="NZ_JWSY01000017.1"/>
</dbReference>
<keyword evidence="4 7" id="KW-0812">Transmembrane</keyword>